<dbReference type="CDD" id="cd07042">
    <property type="entry name" value="STAS_SulP_like_sulfate_transporter"/>
    <property type="match status" value="1"/>
</dbReference>
<feature type="domain" description="STAS" evidence="6">
    <location>
        <begin position="428"/>
        <end position="511"/>
    </location>
</feature>
<name>S4R524_PETMA</name>
<evidence type="ECO:0000313" key="7">
    <source>
        <dbReference type="Ensembl" id="ENSPMAP00000000304.1"/>
    </source>
</evidence>
<feature type="transmembrane region" description="Helical" evidence="5">
    <location>
        <begin position="299"/>
        <end position="318"/>
    </location>
</feature>
<dbReference type="OMA" id="IPETAGF"/>
<dbReference type="InterPro" id="IPR001902">
    <property type="entry name" value="SLC26A/SulP_fam"/>
</dbReference>
<feature type="transmembrane region" description="Helical" evidence="5">
    <location>
        <begin position="38"/>
        <end position="58"/>
    </location>
</feature>
<sequence>YTLGSLRMDLVAGLTVGLTVVPQSLAYAQVAGLPAQYGLYSAFMGCFVYCLLGTSKDVTLGPTAIMSLVVSVYVRRDPVYAVLLTFLSGAIQLLMGILRLGFLVEFISLPVLKGFTCAAAITIGFSQIKTLLGLKDIPQQFFQEVYYTFSRIAETRLADALLGGSSLLLLILLRVIAARSPIPPPIPVSVRISNSITSIFGTVRNAVVVLAAALVAFACESQRLHPFTLTGHIAQGLPPFHPPAFSETKEGTFIPFLQIVRDLGLALLVIPLLGFLESIAIAKAFATKNMYRIDPSQELIAIGLTNVLGSFTSSYPVTGSFGRTAVNSETGVATPAGGLVTGTVVLLSLAFLTPWFYFIPQAALSAIIICAVAPLFDCRILWRLWKIKKSDALVFVLTFALCLWEIPYGLLGGVVASLLPLLYPLLRPHLDVREASGALVVKLQCGLCFLAVEHLRDELLALQGPCSAPRPVVLDCRAVYMLDYSSVCVLRDLLLNFHSRGSHLLLACLQV</sequence>
<evidence type="ECO:0000259" key="6">
    <source>
        <dbReference type="PROSITE" id="PS50801"/>
    </source>
</evidence>
<dbReference type="Pfam" id="PF00916">
    <property type="entry name" value="Sulfate_transp"/>
    <property type="match status" value="1"/>
</dbReference>
<dbReference type="PROSITE" id="PS50801">
    <property type="entry name" value="STAS"/>
    <property type="match status" value="1"/>
</dbReference>
<dbReference type="InterPro" id="IPR018045">
    <property type="entry name" value="S04_transporter_CS"/>
</dbReference>
<evidence type="ECO:0000256" key="1">
    <source>
        <dbReference type="ARBA" id="ARBA00004141"/>
    </source>
</evidence>
<feature type="transmembrane region" description="Helical" evidence="5">
    <location>
        <begin position="79"/>
        <end position="100"/>
    </location>
</feature>
<keyword evidence="3 5" id="KW-1133">Transmembrane helix</keyword>
<dbReference type="PROSITE" id="PS01130">
    <property type="entry name" value="SLC26A"/>
    <property type="match status" value="1"/>
</dbReference>
<keyword evidence="4 5" id="KW-0472">Membrane</keyword>
<dbReference type="STRING" id="7757.ENSPMAP00000000304"/>
<keyword evidence="2 5" id="KW-0812">Transmembrane</keyword>
<dbReference type="InterPro" id="IPR036513">
    <property type="entry name" value="STAS_dom_sf"/>
</dbReference>
<evidence type="ECO:0000256" key="4">
    <source>
        <dbReference type="ARBA" id="ARBA00023136"/>
    </source>
</evidence>
<dbReference type="GO" id="GO:0016020">
    <property type="term" value="C:membrane"/>
    <property type="evidence" value="ECO:0007669"/>
    <property type="project" value="UniProtKB-SubCell"/>
</dbReference>
<dbReference type="AlphaFoldDB" id="S4R524"/>
<comment type="subcellular location">
    <subcellularLocation>
        <location evidence="1">Membrane</location>
        <topology evidence="1">Multi-pass membrane protein</topology>
    </subcellularLocation>
</comment>
<dbReference type="Gene3D" id="3.30.750.24">
    <property type="entry name" value="STAS domain"/>
    <property type="match status" value="1"/>
</dbReference>
<feature type="transmembrane region" description="Helical" evidence="5">
    <location>
        <begin position="196"/>
        <end position="219"/>
    </location>
</feature>
<feature type="transmembrane region" description="Helical" evidence="5">
    <location>
        <begin position="263"/>
        <end position="287"/>
    </location>
</feature>
<organism evidence="7">
    <name type="scientific">Petromyzon marinus</name>
    <name type="common">Sea lamprey</name>
    <dbReference type="NCBI Taxonomy" id="7757"/>
    <lineage>
        <taxon>Eukaryota</taxon>
        <taxon>Metazoa</taxon>
        <taxon>Chordata</taxon>
        <taxon>Craniata</taxon>
        <taxon>Vertebrata</taxon>
        <taxon>Cyclostomata</taxon>
        <taxon>Hyperoartia</taxon>
        <taxon>Petromyzontiformes</taxon>
        <taxon>Petromyzontidae</taxon>
        <taxon>Petromyzon</taxon>
    </lineage>
</organism>
<evidence type="ECO:0000256" key="2">
    <source>
        <dbReference type="ARBA" id="ARBA00022692"/>
    </source>
</evidence>
<proteinExistence type="predicted"/>
<reference evidence="7" key="2">
    <citation type="submission" date="2025-09" db="UniProtKB">
        <authorList>
            <consortium name="Ensembl"/>
        </authorList>
    </citation>
    <scope>IDENTIFICATION</scope>
</reference>
<evidence type="ECO:0000256" key="5">
    <source>
        <dbReference type="SAM" id="Phobius"/>
    </source>
</evidence>
<feature type="transmembrane region" description="Helical" evidence="5">
    <location>
        <begin position="157"/>
        <end position="176"/>
    </location>
</feature>
<feature type="transmembrane region" description="Helical" evidence="5">
    <location>
        <begin position="330"/>
        <end position="352"/>
    </location>
</feature>
<dbReference type="Pfam" id="PF01740">
    <property type="entry name" value="STAS"/>
    <property type="match status" value="1"/>
</dbReference>
<dbReference type="GeneTree" id="ENSGT01150000286920"/>
<dbReference type="Ensembl" id="ENSPMAT00000000304.1">
    <property type="protein sequence ID" value="ENSPMAP00000000304.1"/>
    <property type="gene ID" value="ENSPMAG00000000272.1"/>
</dbReference>
<protein>
    <submittedName>
        <fullName evidence="7">Solute carrier family 26 member 11</fullName>
    </submittedName>
</protein>
<dbReference type="GO" id="GO:0008271">
    <property type="term" value="F:secondary active sulfate transmembrane transporter activity"/>
    <property type="evidence" value="ECO:0007669"/>
    <property type="project" value="InterPro"/>
</dbReference>
<feature type="transmembrane region" description="Helical" evidence="5">
    <location>
        <begin position="358"/>
        <end position="382"/>
    </location>
</feature>
<evidence type="ECO:0000256" key="3">
    <source>
        <dbReference type="ARBA" id="ARBA00022989"/>
    </source>
</evidence>
<feature type="transmembrane region" description="Helical" evidence="5">
    <location>
        <begin position="394"/>
        <end position="423"/>
    </location>
</feature>
<dbReference type="InterPro" id="IPR002645">
    <property type="entry name" value="STAS_dom"/>
</dbReference>
<reference evidence="7" key="1">
    <citation type="submission" date="2025-08" db="UniProtKB">
        <authorList>
            <consortium name="Ensembl"/>
        </authorList>
    </citation>
    <scope>IDENTIFICATION</scope>
</reference>
<dbReference type="SUPFAM" id="SSF52091">
    <property type="entry name" value="SpoIIaa-like"/>
    <property type="match status" value="1"/>
</dbReference>
<accession>S4R524</accession>
<dbReference type="PANTHER" id="PTHR11814">
    <property type="entry name" value="SULFATE TRANSPORTER"/>
    <property type="match status" value="1"/>
</dbReference>
<dbReference type="InterPro" id="IPR011547">
    <property type="entry name" value="SLC26A/SulP_dom"/>
</dbReference>
<dbReference type="HOGENOM" id="CLU_003182_12_2_1"/>